<evidence type="ECO:0000313" key="3">
    <source>
        <dbReference type="Proteomes" id="UP000009168"/>
    </source>
</evidence>
<dbReference type="HOGENOM" id="CLU_1043836_0_0_1"/>
<dbReference type="AlphaFoldDB" id="I7MM28"/>
<dbReference type="GeneID" id="7833753"/>
<name>I7MM28_TETTS</name>
<dbReference type="InterPro" id="IPR008984">
    <property type="entry name" value="SMAD_FHA_dom_sf"/>
</dbReference>
<keyword evidence="3" id="KW-1185">Reference proteome</keyword>
<evidence type="ECO:0000313" key="2">
    <source>
        <dbReference type="EMBL" id="EAS03852.1"/>
    </source>
</evidence>
<dbReference type="Pfam" id="PF00498">
    <property type="entry name" value="FHA"/>
    <property type="match status" value="1"/>
</dbReference>
<feature type="domain" description="FHA" evidence="1">
    <location>
        <begin position="193"/>
        <end position="255"/>
    </location>
</feature>
<organism evidence="2 3">
    <name type="scientific">Tetrahymena thermophila (strain SB210)</name>
    <dbReference type="NCBI Taxonomy" id="312017"/>
    <lineage>
        <taxon>Eukaryota</taxon>
        <taxon>Sar</taxon>
        <taxon>Alveolata</taxon>
        <taxon>Ciliophora</taxon>
        <taxon>Intramacronucleata</taxon>
        <taxon>Oligohymenophorea</taxon>
        <taxon>Hymenostomatida</taxon>
        <taxon>Tetrahymenina</taxon>
        <taxon>Tetrahymenidae</taxon>
        <taxon>Tetrahymena</taxon>
    </lineage>
</organism>
<dbReference type="InterPro" id="IPR000253">
    <property type="entry name" value="FHA_dom"/>
</dbReference>
<sequence length="267" mass="31129">MDFEYDQFEDEITSKSVTKQNEKSQTTSQSIKMLQKDFQNMQIGSSITSQDEQEKNRKKSVRIVCVGPKRFSDNYFSNLEFNQIDQTIKNEMPQESECDALLDACIGKNIFSITYEKKTDQYYLIPQQKFIIQKEIDQEIELTASSKFFIGDTLFEVLQISEQICLQCLTIKEQNAVSNKVYTTFSDSVKVFKIGRTSIQFLKDDKFISREHAEIVKRNGKFFLYKSNQNANKIWACIQPEEKIILDDGLNIRIGLSCERQIKIIYL</sequence>
<dbReference type="Proteomes" id="UP000009168">
    <property type="component" value="Unassembled WGS sequence"/>
</dbReference>
<accession>I7MM28</accession>
<dbReference type="CDD" id="cd00060">
    <property type="entry name" value="FHA"/>
    <property type="match status" value="1"/>
</dbReference>
<gene>
    <name evidence="2" type="ORF">TTHERM_00658960</name>
</gene>
<proteinExistence type="predicted"/>
<evidence type="ECO:0000259" key="1">
    <source>
        <dbReference type="Pfam" id="PF00498"/>
    </source>
</evidence>
<dbReference type="Gene3D" id="2.60.200.20">
    <property type="match status" value="1"/>
</dbReference>
<dbReference type="EMBL" id="GG662471">
    <property type="protein sequence ID" value="EAS03852.1"/>
    <property type="molecule type" value="Genomic_DNA"/>
</dbReference>
<dbReference type="InParanoid" id="I7MM28"/>
<dbReference type="KEGG" id="tet:TTHERM_00658960"/>
<protein>
    <submittedName>
        <fullName evidence="2">FHA domain protein</fullName>
    </submittedName>
</protein>
<reference evidence="3" key="1">
    <citation type="journal article" date="2006" name="PLoS Biol.">
        <title>Macronuclear genome sequence of the ciliate Tetrahymena thermophila, a model eukaryote.</title>
        <authorList>
            <person name="Eisen J.A."/>
            <person name="Coyne R.S."/>
            <person name="Wu M."/>
            <person name="Wu D."/>
            <person name="Thiagarajan M."/>
            <person name="Wortman J.R."/>
            <person name="Badger J.H."/>
            <person name="Ren Q."/>
            <person name="Amedeo P."/>
            <person name="Jones K.M."/>
            <person name="Tallon L.J."/>
            <person name="Delcher A.L."/>
            <person name="Salzberg S.L."/>
            <person name="Silva J.C."/>
            <person name="Haas B.J."/>
            <person name="Majoros W.H."/>
            <person name="Farzad M."/>
            <person name="Carlton J.M."/>
            <person name="Smith R.K. Jr."/>
            <person name="Garg J."/>
            <person name="Pearlman R.E."/>
            <person name="Karrer K.M."/>
            <person name="Sun L."/>
            <person name="Manning G."/>
            <person name="Elde N.C."/>
            <person name="Turkewitz A.P."/>
            <person name="Asai D.J."/>
            <person name="Wilkes D.E."/>
            <person name="Wang Y."/>
            <person name="Cai H."/>
            <person name="Collins K."/>
            <person name="Stewart B.A."/>
            <person name="Lee S.R."/>
            <person name="Wilamowska K."/>
            <person name="Weinberg Z."/>
            <person name="Ruzzo W.L."/>
            <person name="Wloga D."/>
            <person name="Gaertig J."/>
            <person name="Frankel J."/>
            <person name="Tsao C.-C."/>
            <person name="Gorovsky M.A."/>
            <person name="Keeling P.J."/>
            <person name="Waller R.F."/>
            <person name="Patron N.J."/>
            <person name="Cherry J.M."/>
            <person name="Stover N.A."/>
            <person name="Krieger C.J."/>
            <person name="del Toro C."/>
            <person name="Ryder H.F."/>
            <person name="Williamson S.C."/>
            <person name="Barbeau R.A."/>
            <person name="Hamilton E.P."/>
            <person name="Orias E."/>
        </authorList>
    </citation>
    <scope>NUCLEOTIDE SEQUENCE [LARGE SCALE GENOMIC DNA]</scope>
    <source>
        <strain evidence="3">SB210</strain>
    </source>
</reference>
<dbReference type="SUPFAM" id="SSF49879">
    <property type="entry name" value="SMAD/FHA domain"/>
    <property type="match status" value="1"/>
</dbReference>
<dbReference type="RefSeq" id="XP_001024097.1">
    <property type="nucleotide sequence ID" value="XM_001024097.1"/>
</dbReference>